<sequence>MGVYRVVREERRTDPGPGGEYILLDLEFLPDISREPEAAGSPAP</sequence>
<dbReference type="EMBL" id="CP010519">
    <property type="protein sequence ID" value="AJE83989.1"/>
    <property type="molecule type" value="Genomic_DNA"/>
</dbReference>
<name>A0A0B5EQW3_STRA4</name>
<organism evidence="2 3">
    <name type="scientific">Streptomyces albus (strain ATCC 21838 / DSM 41398 / FERM P-419 / JCM 4703 / NBRC 107858)</name>
    <dbReference type="NCBI Taxonomy" id="1081613"/>
    <lineage>
        <taxon>Bacteria</taxon>
        <taxon>Bacillati</taxon>
        <taxon>Actinomycetota</taxon>
        <taxon>Actinomycetes</taxon>
        <taxon>Kitasatosporales</taxon>
        <taxon>Streptomycetaceae</taxon>
        <taxon>Streptomyces</taxon>
    </lineage>
</organism>
<evidence type="ECO:0000256" key="1">
    <source>
        <dbReference type="SAM" id="MobiDB-lite"/>
    </source>
</evidence>
<dbReference type="AlphaFoldDB" id="A0A0B5EQW3"/>
<evidence type="ECO:0000313" key="3">
    <source>
        <dbReference type="Proteomes" id="UP000031523"/>
    </source>
</evidence>
<feature type="compositionally biased region" description="Basic and acidic residues" evidence="1">
    <location>
        <begin position="1"/>
        <end position="14"/>
    </location>
</feature>
<keyword evidence="3" id="KW-1185">Reference proteome</keyword>
<proteinExistence type="predicted"/>
<feature type="region of interest" description="Disordered" evidence="1">
    <location>
        <begin position="1"/>
        <end position="20"/>
    </location>
</feature>
<dbReference type="Proteomes" id="UP000031523">
    <property type="component" value="Chromosome"/>
</dbReference>
<gene>
    <name evidence="2" type="ORF">SLNWT_3613</name>
</gene>
<reference evidence="2 3" key="1">
    <citation type="submission" date="2015-01" db="EMBL/GenBank/DDBJ databases">
        <title>Enhanced salinomycin production by adjusting the supply of polyketide extender units in Streptomyce albus DSM 41398.</title>
        <authorList>
            <person name="Lu C."/>
        </authorList>
    </citation>
    <scope>NUCLEOTIDE SEQUENCE [LARGE SCALE GENOMIC DNA]</scope>
    <source>
        <strain evidence="3">ATCC 21838 / DSM 41398 / FERM P-419 / JCM 4703 / NBRC 107858</strain>
    </source>
</reference>
<dbReference type="KEGG" id="sals:SLNWT_3613"/>
<evidence type="ECO:0000313" key="2">
    <source>
        <dbReference type="EMBL" id="AJE83989.1"/>
    </source>
</evidence>
<accession>A0A0B5EQW3</accession>
<protein>
    <submittedName>
        <fullName evidence="2">Uncharacterized protein</fullName>
    </submittedName>
</protein>